<comment type="caution">
    <text evidence="1">The sequence shown here is derived from an EMBL/GenBank/DDBJ whole genome shotgun (WGS) entry which is preliminary data.</text>
</comment>
<protein>
    <submittedName>
        <fullName evidence="1">Uncharacterized protein</fullName>
    </submittedName>
</protein>
<dbReference type="SUPFAM" id="SSF48264">
    <property type="entry name" value="Cytochrome P450"/>
    <property type="match status" value="1"/>
</dbReference>
<dbReference type="GO" id="GO:0020037">
    <property type="term" value="F:heme binding"/>
    <property type="evidence" value="ECO:0007669"/>
    <property type="project" value="InterPro"/>
</dbReference>
<dbReference type="GO" id="GO:0005506">
    <property type="term" value="F:iron ion binding"/>
    <property type="evidence" value="ECO:0007669"/>
    <property type="project" value="InterPro"/>
</dbReference>
<keyword evidence="2" id="KW-1185">Reference proteome</keyword>
<dbReference type="InterPro" id="IPR001128">
    <property type="entry name" value="Cyt_P450"/>
</dbReference>
<organism evidence="1 2">
    <name type="scientific">Mycena maculata</name>
    <dbReference type="NCBI Taxonomy" id="230809"/>
    <lineage>
        <taxon>Eukaryota</taxon>
        <taxon>Fungi</taxon>
        <taxon>Dikarya</taxon>
        <taxon>Basidiomycota</taxon>
        <taxon>Agaricomycotina</taxon>
        <taxon>Agaricomycetes</taxon>
        <taxon>Agaricomycetidae</taxon>
        <taxon>Agaricales</taxon>
        <taxon>Marasmiineae</taxon>
        <taxon>Mycenaceae</taxon>
        <taxon>Mycena</taxon>
    </lineage>
</organism>
<dbReference type="Pfam" id="PF00067">
    <property type="entry name" value="p450"/>
    <property type="match status" value="1"/>
</dbReference>
<dbReference type="Proteomes" id="UP001215280">
    <property type="component" value="Unassembled WGS sequence"/>
</dbReference>
<evidence type="ECO:0000313" key="2">
    <source>
        <dbReference type="Proteomes" id="UP001215280"/>
    </source>
</evidence>
<accession>A0AAD7HDI1</accession>
<proteinExistence type="predicted"/>
<dbReference type="EMBL" id="JARJLG010000314">
    <property type="protein sequence ID" value="KAJ7717738.1"/>
    <property type="molecule type" value="Genomic_DNA"/>
</dbReference>
<gene>
    <name evidence="1" type="ORF">DFH07DRAFT_340051</name>
</gene>
<dbReference type="AlphaFoldDB" id="A0AAD7HDI1"/>
<dbReference type="InterPro" id="IPR036396">
    <property type="entry name" value="Cyt_P450_sf"/>
</dbReference>
<sequence>MLTTSSPITTANGDITAEIPSPAQTTIIISILASNRNPAVWGPDSLEWKPERWLSPLPKTVADAHIPGTYSNLMTFNAGGRACVSENKFYFPI</sequence>
<reference evidence="1" key="1">
    <citation type="submission" date="2023-03" db="EMBL/GenBank/DDBJ databases">
        <title>Massive genome expansion in bonnet fungi (Mycena s.s.) driven by repeated elements and novel gene families across ecological guilds.</title>
        <authorList>
            <consortium name="Lawrence Berkeley National Laboratory"/>
            <person name="Harder C.B."/>
            <person name="Miyauchi S."/>
            <person name="Viragh M."/>
            <person name="Kuo A."/>
            <person name="Thoen E."/>
            <person name="Andreopoulos B."/>
            <person name="Lu D."/>
            <person name="Skrede I."/>
            <person name="Drula E."/>
            <person name="Henrissat B."/>
            <person name="Morin E."/>
            <person name="Kohler A."/>
            <person name="Barry K."/>
            <person name="LaButti K."/>
            <person name="Morin E."/>
            <person name="Salamov A."/>
            <person name="Lipzen A."/>
            <person name="Mereny Z."/>
            <person name="Hegedus B."/>
            <person name="Baldrian P."/>
            <person name="Stursova M."/>
            <person name="Weitz H."/>
            <person name="Taylor A."/>
            <person name="Grigoriev I.V."/>
            <person name="Nagy L.G."/>
            <person name="Martin F."/>
            <person name="Kauserud H."/>
        </authorList>
    </citation>
    <scope>NUCLEOTIDE SEQUENCE</scope>
    <source>
        <strain evidence="1">CBHHK188m</strain>
    </source>
</reference>
<evidence type="ECO:0000313" key="1">
    <source>
        <dbReference type="EMBL" id="KAJ7717738.1"/>
    </source>
</evidence>
<dbReference type="GO" id="GO:0004497">
    <property type="term" value="F:monooxygenase activity"/>
    <property type="evidence" value="ECO:0007669"/>
    <property type="project" value="InterPro"/>
</dbReference>
<dbReference type="GO" id="GO:0016705">
    <property type="term" value="F:oxidoreductase activity, acting on paired donors, with incorporation or reduction of molecular oxygen"/>
    <property type="evidence" value="ECO:0007669"/>
    <property type="project" value="InterPro"/>
</dbReference>
<name>A0AAD7HDI1_9AGAR</name>
<dbReference type="Gene3D" id="1.10.630.10">
    <property type="entry name" value="Cytochrome P450"/>
    <property type="match status" value="1"/>
</dbReference>